<dbReference type="EMBL" id="CAJOBH010109912">
    <property type="protein sequence ID" value="CAF4656172.1"/>
    <property type="molecule type" value="Genomic_DNA"/>
</dbReference>
<feature type="non-terminal residue" evidence="1">
    <location>
        <position position="1"/>
    </location>
</feature>
<proteinExistence type="predicted"/>
<accession>A0A8S3A6F5</accession>
<dbReference type="Proteomes" id="UP000681720">
    <property type="component" value="Unassembled WGS sequence"/>
</dbReference>
<gene>
    <name evidence="1" type="ORF">BYL167_LOCUS42389</name>
    <name evidence="2" type="ORF">GIL414_LOCUS41681</name>
</gene>
<protein>
    <submittedName>
        <fullName evidence="1">Uncharacterized protein</fullName>
    </submittedName>
</protein>
<dbReference type="AlphaFoldDB" id="A0A8S3A6F5"/>
<reference evidence="1" key="1">
    <citation type="submission" date="2021-02" db="EMBL/GenBank/DDBJ databases">
        <authorList>
            <person name="Nowell W R."/>
        </authorList>
    </citation>
    <scope>NUCLEOTIDE SEQUENCE</scope>
</reference>
<name>A0A8S3A6F5_9BILA</name>
<evidence type="ECO:0000313" key="1">
    <source>
        <dbReference type="EMBL" id="CAF4656172.1"/>
    </source>
</evidence>
<dbReference type="Proteomes" id="UP000681967">
    <property type="component" value="Unassembled WGS sequence"/>
</dbReference>
<evidence type="ECO:0000313" key="3">
    <source>
        <dbReference type="Proteomes" id="UP000681967"/>
    </source>
</evidence>
<sequence>YLGFENGKLICKGIPEYFGDRRGISLTEFDITLGHFVFGLTPNETFCPELSAIFTRRGKVRVLSL</sequence>
<dbReference type="EMBL" id="CAJOBJ010118693">
    <property type="protein sequence ID" value="CAF4665823.1"/>
    <property type="molecule type" value="Genomic_DNA"/>
</dbReference>
<organism evidence="1 3">
    <name type="scientific">Rotaria magnacalcarata</name>
    <dbReference type="NCBI Taxonomy" id="392030"/>
    <lineage>
        <taxon>Eukaryota</taxon>
        <taxon>Metazoa</taxon>
        <taxon>Spiralia</taxon>
        <taxon>Gnathifera</taxon>
        <taxon>Rotifera</taxon>
        <taxon>Eurotatoria</taxon>
        <taxon>Bdelloidea</taxon>
        <taxon>Philodinida</taxon>
        <taxon>Philodinidae</taxon>
        <taxon>Rotaria</taxon>
    </lineage>
</organism>
<comment type="caution">
    <text evidence="1">The sequence shown here is derived from an EMBL/GenBank/DDBJ whole genome shotgun (WGS) entry which is preliminary data.</text>
</comment>
<evidence type="ECO:0000313" key="2">
    <source>
        <dbReference type="EMBL" id="CAF4665823.1"/>
    </source>
</evidence>